<dbReference type="EMBL" id="MU007135">
    <property type="protein sequence ID" value="KAF2417679.1"/>
    <property type="molecule type" value="Genomic_DNA"/>
</dbReference>
<keyword evidence="3" id="KW-1185">Reference proteome</keyword>
<keyword evidence="1" id="KW-0472">Membrane</keyword>
<feature type="transmembrane region" description="Helical" evidence="1">
    <location>
        <begin position="90"/>
        <end position="110"/>
    </location>
</feature>
<dbReference type="Proteomes" id="UP000800235">
    <property type="component" value="Unassembled WGS sequence"/>
</dbReference>
<comment type="caution">
    <text evidence="2">The sequence shown here is derived from an EMBL/GenBank/DDBJ whole genome shotgun (WGS) entry which is preliminary data.</text>
</comment>
<gene>
    <name evidence="2" type="ORF">EJ08DRAFT_70343</name>
</gene>
<dbReference type="AlphaFoldDB" id="A0A9P4NEZ1"/>
<proteinExistence type="predicted"/>
<reference evidence="2" key="1">
    <citation type="journal article" date="2020" name="Stud. Mycol.">
        <title>101 Dothideomycetes genomes: a test case for predicting lifestyles and emergence of pathogens.</title>
        <authorList>
            <person name="Haridas S."/>
            <person name="Albert R."/>
            <person name="Binder M."/>
            <person name="Bloem J."/>
            <person name="Labutti K."/>
            <person name="Salamov A."/>
            <person name="Andreopoulos B."/>
            <person name="Baker S."/>
            <person name="Barry K."/>
            <person name="Bills G."/>
            <person name="Bluhm B."/>
            <person name="Cannon C."/>
            <person name="Castanera R."/>
            <person name="Culley D."/>
            <person name="Daum C."/>
            <person name="Ezra D."/>
            <person name="Gonzalez J."/>
            <person name="Henrissat B."/>
            <person name="Kuo A."/>
            <person name="Liang C."/>
            <person name="Lipzen A."/>
            <person name="Lutzoni F."/>
            <person name="Magnuson J."/>
            <person name="Mondo S."/>
            <person name="Nolan M."/>
            <person name="Ohm R."/>
            <person name="Pangilinan J."/>
            <person name="Park H.-J."/>
            <person name="Ramirez L."/>
            <person name="Alfaro M."/>
            <person name="Sun H."/>
            <person name="Tritt A."/>
            <person name="Yoshinaga Y."/>
            <person name="Zwiers L.-H."/>
            <person name="Turgeon B."/>
            <person name="Goodwin S."/>
            <person name="Spatafora J."/>
            <person name="Crous P."/>
            <person name="Grigoriev I."/>
        </authorList>
    </citation>
    <scope>NUCLEOTIDE SEQUENCE</scope>
    <source>
        <strain evidence="2">CBS 130266</strain>
    </source>
</reference>
<dbReference type="OrthoDB" id="648861at2759"/>
<keyword evidence="1" id="KW-1133">Transmembrane helix</keyword>
<sequence>MRRETPELNEHEALRHYQTTYSLYRTTKDPKWSTHKVLLNLGARDIMIMYLLLAVSLNDYSLRGGQSTSSREAENHFQLGAQLLITRMDFAVDGNTIAIMAAFFFIYLYVSKRKYTAPQRLSQLSRRILDFVRTHDLVFDCVDSASICHQSQTEETAVYSRSLLARLIMWILDEDVKCGFPGSGGDFARYLAQRSTKTKAIYDASRNALGDYWGNGYPHSQMLDDDQNSTVLEFLWALMPLWQDINDLSGVGGNYDTLKSQIEQRFRTLEEHSSTITKPRPRILVNADYDVVLFNALRVYQFRSTISDMRIDTPPEIQASLKIILTIIQ</sequence>
<organism evidence="2 3">
    <name type="scientific">Tothia fuscella</name>
    <dbReference type="NCBI Taxonomy" id="1048955"/>
    <lineage>
        <taxon>Eukaryota</taxon>
        <taxon>Fungi</taxon>
        <taxon>Dikarya</taxon>
        <taxon>Ascomycota</taxon>
        <taxon>Pezizomycotina</taxon>
        <taxon>Dothideomycetes</taxon>
        <taxon>Pleosporomycetidae</taxon>
        <taxon>Venturiales</taxon>
        <taxon>Cylindrosympodiaceae</taxon>
        <taxon>Tothia</taxon>
    </lineage>
</organism>
<accession>A0A9P4NEZ1</accession>
<evidence type="ECO:0000256" key="1">
    <source>
        <dbReference type="SAM" id="Phobius"/>
    </source>
</evidence>
<evidence type="ECO:0000313" key="2">
    <source>
        <dbReference type="EMBL" id="KAF2417679.1"/>
    </source>
</evidence>
<keyword evidence="1" id="KW-0812">Transmembrane</keyword>
<name>A0A9P4NEZ1_9PEZI</name>
<protein>
    <submittedName>
        <fullName evidence="2">Uncharacterized protein</fullName>
    </submittedName>
</protein>
<evidence type="ECO:0000313" key="3">
    <source>
        <dbReference type="Proteomes" id="UP000800235"/>
    </source>
</evidence>